<organism evidence="1 2">
    <name type="scientific">Aquisphaera giovannonii</name>
    <dbReference type="NCBI Taxonomy" id="406548"/>
    <lineage>
        <taxon>Bacteria</taxon>
        <taxon>Pseudomonadati</taxon>
        <taxon>Planctomycetota</taxon>
        <taxon>Planctomycetia</taxon>
        <taxon>Isosphaerales</taxon>
        <taxon>Isosphaeraceae</taxon>
        <taxon>Aquisphaera</taxon>
    </lineage>
</organism>
<evidence type="ECO:0000313" key="1">
    <source>
        <dbReference type="EMBL" id="QEH32047.1"/>
    </source>
</evidence>
<dbReference type="AlphaFoldDB" id="A0A5B9VVT1"/>
<dbReference type="KEGG" id="agv:OJF2_05160"/>
<keyword evidence="2" id="KW-1185">Reference proteome</keyword>
<protein>
    <submittedName>
        <fullName evidence="1">Uncharacterized protein</fullName>
    </submittedName>
</protein>
<gene>
    <name evidence="1" type="ORF">OJF2_05160</name>
</gene>
<proteinExistence type="predicted"/>
<dbReference type="EMBL" id="CP042997">
    <property type="protein sequence ID" value="QEH32047.1"/>
    <property type="molecule type" value="Genomic_DNA"/>
</dbReference>
<evidence type="ECO:0000313" key="2">
    <source>
        <dbReference type="Proteomes" id="UP000324233"/>
    </source>
</evidence>
<sequence>MDGGGPRGSYPRTDDARQPYFSFHSAFRFA</sequence>
<dbReference type="Proteomes" id="UP000324233">
    <property type="component" value="Chromosome"/>
</dbReference>
<name>A0A5B9VVT1_9BACT</name>
<reference evidence="1 2" key="1">
    <citation type="submission" date="2019-08" db="EMBL/GenBank/DDBJ databases">
        <title>Deep-cultivation of Planctomycetes and their phenomic and genomic characterization uncovers novel biology.</title>
        <authorList>
            <person name="Wiegand S."/>
            <person name="Jogler M."/>
            <person name="Boedeker C."/>
            <person name="Pinto D."/>
            <person name="Vollmers J."/>
            <person name="Rivas-Marin E."/>
            <person name="Kohn T."/>
            <person name="Peeters S.H."/>
            <person name="Heuer A."/>
            <person name="Rast P."/>
            <person name="Oberbeckmann S."/>
            <person name="Bunk B."/>
            <person name="Jeske O."/>
            <person name="Meyerdierks A."/>
            <person name="Storesund J.E."/>
            <person name="Kallscheuer N."/>
            <person name="Luecker S."/>
            <person name="Lage O.M."/>
            <person name="Pohl T."/>
            <person name="Merkel B.J."/>
            <person name="Hornburger P."/>
            <person name="Mueller R.-W."/>
            <person name="Bruemmer F."/>
            <person name="Labrenz M."/>
            <person name="Spormann A.M."/>
            <person name="Op den Camp H."/>
            <person name="Overmann J."/>
            <person name="Amann R."/>
            <person name="Jetten M.S.M."/>
            <person name="Mascher T."/>
            <person name="Medema M.H."/>
            <person name="Devos D.P."/>
            <person name="Kaster A.-K."/>
            <person name="Ovreas L."/>
            <person name="Rohde M."/>
            <person name="Galperin M.Y."/>
            <person name="Jogler C."/>
        </authorList>
    </citation>
    <scope>NUCLEOTIDE SEQUENCE [LARGE SCALE GENOMIC DNA]</scope>
    <source>
        <strain evidence="1 2">OJF2</strain>
    </source>
</reference>
<accession>A0A5B9VVT1</accession>